<dbReference type="PANTHER" id="PTHR11365:SF23">
    <property type="entry name" value="HYPOTHETICAL 5-OXOPROLINASE (EUROFUNG)-RELATED"/>
    <property type="match status" value="1"/>
</dbReference>
<accession>A0A411YHY4</accession>
<sequence length="597" mass="64645">MTHRSLRLSRRKGWYMVDPITVEVVRHALIAAAEEMKTNLRRTAYNPIIYEVLDFSCGVLDRNTRMVAQSDGLPIFLGNLTATVSTMVADVGVDRLRPGDVYLMNDPYEAGNHLNDVATIAPVFSDGDELLGFACTRAHWLDIGGKDPAGSLDATEIMQEGLWFRSVLLQRAGEPVPAVYRMIEHNIRYARNMLGDLRAQVAATHVGAQRVREIFARHGTSVVEQAIASMHQQGDQRTRDAIRLMPDGVYEAETCMDDDCRGNGPLPVKVTATVEGSDLTIDLAGSHGQNVGPVNAGLPATEAACKIALKALTHPRTPTTDGDFEALRVLCPEDSMFNAQFPAPTFMYTTHLITLTDLVIRALSGATPRMAVAGHYGHLCGFFFVGFEPTDGELYIHQEPEHGGWGAGPHGDGESAMISIANGDTQNLPAEIIEARFPLRVERHALRPDTGGPGMYRGGLGTYRDYRVLGHNPEMTSVIDRRTCPPWGLQGGGSGSPARVMVDAEGAAPAEYGNGRRVRVGADQVVSVQTPGGGGWGSPLARDPEQVRLDVERGYVTSAAARLHYGVVVDEVGEFLDADATARVREDLSRDEGVTTP</sequence>
<keyword evidence="3" id="KW-1185">Reference proteome</keyword>
<evidence type="ECO:0000313" key="3">
    <source>
        <dbReference type="Proteomes" id="UP000291469"/>
    </source>
</evidence>
<dbReference type="Pfam" id="PF02538">
    <property type="entry name" value="Hydantoinase_B"/>
    <property type="match status" value="1"/>
</dbReference>
<dbReference type="Proteomes" id="UP000291469">
    <property type="component" value="Chromosome"/>
</dbReference>
<reference evidence="2 3" key="1">
    <citation type="submission" date="2019-01" db="EMBL/GenBank/DDBJ databases">
        <title>Egibacter rhizosphaerae EGI 80759T.</title>
        <authorList>
            <person name="Chen D.-D."/>
            <person name="Tian Y."/>
            <person name="Jiao J.-Y."/>
            <person name="Zhang X.-T."/>
            <person name="Zhang Y.-G."/>
            <person name="Zhang Y."/>
            <person name="Xiao M."/>
            <person name="Shu W.-S."/>
            <person name="Li W.-J."/>
        </authorList>
    </citation>
    <scope>NUCLEOTIDE SEQUENCE [LARGE SCALE GENOMIC DNA]</scope>
    <source>
        <strain evidence="2 3">EGI 80759</strain>
    </source>
</reference>
<dbReference type="InterPro" id="IPR045079">
    <property type="entry name" value="Oxoprolinase-like"/>
</dbReference>
<dbReference type="OrthoDB" id="102473at2"/>
<dbReference type="AlphaFoldDB" id="A0A411YHY4"/>
<evidence type="ECO:0000259" key="1">
    <source>
        <dbReference type="Pfam" id="PF02538"/>
    </source>
</evidence>
<gene>
    <name evidence="2" type="ORF">ER308_15575</name>
</gene>
<dbReference type="KEGG" id="erz:ER308_15575"/>
<feature type="domain" description="Hydantoinase B/oxoprolinase" evidence="1">
    <location>
        <begin position="18"/>
        <end position="539"/>
    </location>
</feature>
<proteinExistence type="predicted"/>
<dbReference type="GO" id="GO:0017168">
    <property type="term" value="F:5-oxoprolinase (ATP-hydrolyzing) activity"/>
    <property type="evidence" value="ECO:0007669"/>
    <property type="project" value="TreeGrafter"/>
</dbReference>
<dbReference type="GO" id="GO:0006749">
    <property type="term" value="P:glutathione metabolic process"/>
    <property type="evidence" value="ECO:0007669"/>
    <property type="project" value="TreeGrafter"/>
</dbReference>
<protein>
    <submittedName>
        <fullName evidence="2">Hydantoinase B/oxoprolinase family protein</fullName>
    </submittedName>
</protein>
<name>A0A411YHY4_9ACTN</name>
<dbReference type="EMBL" id="CP036402">
    <property type="protein sequence ID" value="QBI20850.1"/>
    <property type="molecule type" value="Genomic_DNA"/>
</dbReference>
<dbReference type="InterPro" id="IPR003692">
    <property type="entry name" value="Hydantoinase_B"/>
</dbReference>
<dbReference type="PANTHER" id="PTHR11365">
    <property type="entry name" value="5-OXOPROLINASE RELATED"/>
    <property type="match status" value="1"/>
</dbReference>
<evidence type="ECO:0000313" key="2">
    <source>
        <dbReference type="EMBL" id="QBI20850.1"/>
    </source>
</evidence>
<dbReference type="GO" id="GO:0005829">
    <property type="term" value="C:cytosol"/>
    <property type="evidence" value="ECO:0007669"/>
    <property type="project" value="TreeGrafter"/>
</dbReference>
<organism evidence="2 3">
    <name type="scientific">Egibacter rhizosphaerae</name>
    <dbReference type="NCBI Taxonomy" id="1670831"/>
    <lineage>
        <taxon>Bacteria</taxon>
        <taxon>Bacillati</taxon>
        <taxon>Actinomycetota</taxon>
        <taxon>Nitriliruptoria</taxon>
        <taxon>Egibacterales</taxon>
        <taxon>Egibacteraceae</taxon>
        <taxon>Egibacter</taxon>
    </lineage>
</organism>